<dbReference type="InterPro" id="IPR027417">
    <property type="entry name" value="P-loop_NTPase"/>
</dbReference>
<sequence length="657" mass="75113">MTTAKFFLQEAIPSLLHSIQDIHLQTHDTPVSQELLARLYLLLKNAEDDQTVLEIISSQIDIAFKQEKASQLKNSNENFLVKSGNQWMIKSATDIVKNNYMTYRFEKKSQDFSKINLVSLWEKFKGKLTYLILLSFIINLTYLSIPLYMNAVYSRVLPAFATASLWTLSIIVLLLLGLEFILKKLRLESSIKLSSEVIQFIEPTTLKNAIDTVASEHNQWGKNQQAIIHSLGQLRTLAWRIISSNYIDLPFFFLFLFCIWLVGGYLVLVPLVISTIQVILIFYFLGTRQKKYVSTHIPTDGILSFIANGLKNTFLSIYRQRYEAYDIAESTQTKQNSHLNAILFLLSSAQTIFTVILAFYLLQENVISQGALFAVILLTGKLSQPVMNLLGAIPTFKQVKDLTHAINDFQASQNNKQQPTSITYSPQRPTANGWTLSKVNLSFDERSAVFENVSLDIPLHSRLLIVARPGTGKTSLSKILMGIMYPNSGHVNFQCNQNYGFDDLHINTYYSSYPYVLFHETIFSYFWESKEKCKSALSLDFMQWIIPYLKDGIYTPFNQFSQLLSDEKRQMLDLARMLTSGKKIYVLDDPTTFLPNKAHNTLIEHMHKLLRDKSITLVIFSNRTSLLELVDQVSILTSTGISFSDSKQNFIKNPRTQ</sequence>
<dbReference type="InterPro" id="IPR036640">
    <property type="entry name" value="ABC1_TM_sf"/>
</dbReference>
<dbReference type="GO" id="GO:0005524">
    <property type="term" value="F:ATP binding"/>
    <property type="evidence" value="ECO:0007669"/>
    <property type="project" value="UniProtKB-KW"/>
</dbReference>
<dbReference type="Pfam" id="PF00005">
    <property type="entry name" value="ABC_tran"/>
    <property type="match status" value="1"/>
</dbReference>
<keyword evidence="2 7" id="KW-0812">Transmembrane</keyword>
<protein>
    <submittedName>
        <fullName evidence="10">ATP-binding protein</fullName>
    </submittedName>
</protein>
<feature type="domain" description="ABC transmembrane type-1" evidence="9">
    <location>
        <begin position="131"/>
        <end position="398"/>
    </location>
</feature>
<dbReference type="GO" id="GO:0005886">
    <property type="term" value="C:plasma membrane"/>
    <property type="evidence" value="ECO:0007669"/>
    <property type="project" value="UniProtKB-SubCell"/>
</dbReference>
<keyword evidence="5 7" id="KW-1133">Transmembrane helix</keyword>
<feature type="transmembrane region" description="Helical" evidence="7">
    <location>
        <begin position="245"/>
        <end position="262"/>
    </location>
</feature>
<dbReference type="InterPro" id="IPR003439">
    <property type="entry name" value="ABC_transporter-like_ATP-bd"/>
</dbReference>
<proteinExistence type="predicted"/>
<keyword evidence="3" id="KW-0547">Nucleotide-binding</keyword>
<comment type="caution">
    <text evidence="10">The sequence shown here is derived from an EMBL/GenBank/DDBJ whole genome shotgun (WGS) entry which is preliminary data.</text>
</comment>
<dbReference type="SUPFAM" id="SSF90123">
    <property type="entry name" value="ABC transporter transmembrane region"/>
    <property type="match status" value="1"/>
</dbReference>
<evidence type="ECO:0000256" key="1">
    <source>
        <dbReference type="ARBA" id="ARBA00004651"/>
    </source>
</evidence>
<evidence type="ECO:0000256" key="2">
    <source>
        <dbReference type="ARBA" id="ARBA00022692"/>
    </source>
</evidence>
<feature type="transmembrane region" description="Helical" evidence="7">
    <location>
        <begin position="128"/>
        <end position="148"/>
    </location>
</feature>
<dbReference type="Gene3D" id="1.20.1560.10">
    <property type="entry name" value="ABC transporter type 1, transmembrane domain"/>
    <property type="match status" value="1"/>
</dbReference>
<dbReference type="PANTHER" id="PTHR24221:SF248">
    <property type="entry name" value="ABC TRANSPORTER TRANSMEMBRANE REGION"/>
    <property type="match status" value="1"/>
</dbReference>
<evidence type="ECO:0000256" key="5">
    <source>
        <dbReference type="ARBA" id="ARBA00022989"/>
    </source>
</evidence>
<dbReference type="PROSITE" id="PS50929">
    <property type="entry name" value="ABC_TM1F"/>
    <property type="match status" value="1"/>
</dbReference>
<dbReference type="GO" id="GO:0140359">
    <property type="term" value="F:ABC-type transporter activity"/>
    <property type="evidence" value="ECO:0007669"/>
    <property type="project" value="InterPro"/>
</dbReference>
<accession>A0A8J2Z3Z2</accession>
<dbReference type="GO" id="GO:0016887">
    <property type="term" value="F:ATP hydrolysis activity"/>
    <property type="evidence" value="ECO:0007669"/>
    <property type="project" value="InterPro"/>
</dbReference>
<dbReference type="PANTHER" id="PTHR24221">
    <property type="entry name" value="ATP-BINDING CASSETTE SUB-FAMILY B"/>
    <property type="match status" value="1"/>
</dbReference>
<dbReference type="Proteomes" id="UP000636949">
    <property type="component" value="Unassembled WGS sequence"/>
</dbReference>
<evidence type="ECO:0000256" key="6">
    <source>
        <dbReference type="ARBA" id="ARBA00023136"/>
    </source>
</evidence>
<feature type="domain" description="ABC transporter" evidence="8">
    <location>
        <begin position="434"/>
        <end position="657"/>
    </location>
</feature>
<keyword evidence="6 7" id="KW-0472">Membrane</keyword>
<evidence type="ECO:0000313" key="10">
    <source>
        <dbReference type="EMBL" id="GGF96444.1"/>
    </source>
</evidence>
<reference evidence="10" key="2">
    <citation type="submission" date="2020-09" db="EMBL/GenBank/DDBJ databases">
        <authorList>
            <person name="Sun Q."/>
            <person name="Zhou Y."/>
        </authorList>
    </citation>
    <scope>NUCLEOTIDE SEQUENCE</scope>
    <source>
        <strain evidence="10">CGMCC 1.15758</strain>
    </source>
</reference>
<evidence type="ECO:0000259" key="8">
    <source>
        <dbReference type="PROSITE" id="PS50893"/>
    </source>
</evidence>
<evidence type="ECO:0000256" key="3">
    <source>
        <dbReference type="ARBA" id="ARBA00022741"/>
    </source>
</evidence>
<dbReference type="SUPFAM" id="SSF52540">
    <property type="entry name" value="P-loop containing nucleoside triphosphate hydrolases"/>
    <property type="match status" value="1"/>
</dbReference>
<dbReference type="InterPro" id="IPR003593">
    <property type="entry name" value="AAA+_ATPase"/>
</dbReference>
<reference evidence="10" key="1">
    <citation type="journal article" date="2014" name="Int. J. Syst. Evol. Microbiol.">
        <title>Complete genome sequence of Corynebacterium casei LMG S-19264T (=DSM 44701T), isolated from a smear-ripened cheese.</title>
        <authorList>
            <consortium name="US DOE Joint Genome Institute (JGI-PGF)"/>
            <person name="Walter F."/>
            <person name="Albersmeier A."/>
            <person name="Kalinowski J."/>
            <person name="Ruckert C."/>
        </authorList>
    </citation>
    <scope>NUCLEOTIDE SEQUENCE</scope>
    <source>
        <strain evidence="10">CGMCC 1.15758</strain>
    </source>
</reference>
<comment type="subcellular location">
    <subcellularLocation>
        <location evidence="1">Cell membrane</location>
        <topology evidence="1">Multi-pass membrane protein</topology>
    </subcellularLocation>
</comment>
<dbReference type="InterPro" id="IPR039421">
    <property type="entry name" value="Type_1_exporter"/>
</dbReference>
<feature type="transmembrane region" description="Helical" evidence="7">
    <location>
        <begin position="341"/>
        <end position="362"/>
    </location>
</feature>
<dbReference type="PROSITE" id="PS50893">
    <property type="entry name" value="ABC_TRANSPORTER_2"/>
    <property type="match status" value="1"/>
</dbReference>
<feature type="transmembrane region" description="Helical" evidence="7">
    <location>
        <begin position="268"/>
        <end position="286"/>
    </location>
</feature>
<evidence type="ECO:0000256" key="4">
    <source>
        <dbReference type="ARBA" id="ARBA00022840"/>
    </source>
</evidence>
<evidence type="ECO:0000256" key="7">
    <source>
        <dbReference type="SAM" id="Phobius"/>
    </source>
</evidence>
<dbReference type="GO" id="GO:0034040">
    <property type="term" value="F:ATPase-coupled lipid transmembrane transporter activity"/>
    <property type="evidence" value="ECO:0007669"/>
    <property type="project" value="TreeGrafter"/>
</dbReference>
<keyword evidence="4 10" id="KW-0067">ATP-binding</keyword>
<dbReference type="AlphaFoldDB" id="A0A8J2Z3Z2"/>
<dbReference type="SMART" id="SM00382">
    <property type="entry name" value="AAA"/>
    <property type="match status" value="1"/>
</dbReference>
<feature type="transmembrane region" description="Helical" evidence="7">
    <location>
        <begin position="160"/>
        <end position="182"/>
    </location>
</feature>
<evidence type="ECO:0000259" key="9">
    <source>
        <dbReference type="PROSITE" id="PS50929"/>
    </source>
</evidence>
<organism evidence="10 11">
    <name type="scientific">Cysteiniphilum litorale</name>
    <dbReference type="NCBI Taxonomy" id="2056700"/>
    <lineage>
        <taxon>Bacteria</taxon>
        <taxon>Pseudomonadati</taxon>
        <taxon>Pseudomonadota</taxon>
        <taxon>Gammaproteobacteria</taxon>
        <taxon>Thiotrichales</taxon>
        <taxon>Fastidiosibacteraceae</taxon>
        <taxon>Cysteiniphilum</taxon>
    </lineage>
</organism>
<gene>
    <name evidence="10" type="ORF">GCM10010995_12130</name>
</gene>
<dbReference type="EMBL" id="BMJS01000010">
    <property type="protein sequence ID" value="GGF96444.1"/>
    <property type="molecule type" value="Genomic_DNA"/>
</dbReference>
<dbReference type="Gene3D" id="3.40.50.300">
    <property type="entry name" value="P-loop containing nucleotide triphosphate hydrolases"/>
    <property type="match status" value="1"/>
</dbReference>
<dbReference type="InterPro" id="IPR011527">
    <property type="entry name" value="ABC1_TM_dom"/>
</dbReference>
<keyword evidence="11" id="KW-1185">Reference proteome</keyword>
<name>A0A8J2Z3Z2_9GAMM</name>
<evidence type="ECO:0000313" key="11">
    <source>
        <dbReference type="Proteomes" id="UP000636949"/>
    </source>
</evidence>